<reference evidence="2 3" key="1">
    <citation type="submission" date="2015-10" db="EMBL/GenBank/DDBJ databases">
        <title>Draft genome sequence of Streptomyces griseoruber DSM 40281, type strain for the species Streptomyces griseoruber.</title>
        <authorList>
            <person name="Ruckert C."/>
            <person name="Winkler A."/>
            <person name="Kalinowski J."/>
            <person name="Kampfer P."/>
            <person name="Glaeser S."/>
        </authorList>
    </citation>
    <scope>NUCLEOTIDE SEQUENCE [LARGE SCALE GENOMIC DNA]</scope>
    <source>
        <strain evidence="2 3">DSM 40281</strain>
    </source>
</reference>
<evidence type="ECO:0000313" key="3">
    <source>
        <dbReference type="Proteomes" id="UP000052982"/>
    </source>
</evidence>
<dbReference type="InterPro" id="IPR013785">
    <property type="entry name" value="Aldolase_TIM"/>
</dbReference>
<dbReference type="STRING" id="1943.AQJ64_00880"/>
<gene>
    <name evidence="2" type="ORF">AQJ64_00880</name>
</gene>
<dbReference type="Gene3D" id="3.20.20.70">
    <property type="entry name" value="Aldolase class I"/>
    <property type="match status" value="1"/>
</dbReference>
<comment type="caution">
    <text evidence="2">The sequence shown here is derived from an EMBL/GenBank/DDBJ whole genome shotgun (WGS) entry which is preliminary data.</text>
</comment>
<proteinExistence type="predicted"/>
<feature type="region of interest" description="Disordered" evidence="1">
    <location>
        <begin position="64"/>
        <end position="90"/>
    </location>
</feature>
<accession>A0A117RGC7</accession>
<evidence type="ECO:0000313" key="2">
    <source>
        <dbReference type="EMBL" id="KUN89266.1"/>
    </source>
</evidence>
<sequence>MHRGCVRVASARVARIAVEHADGVPVIVGIGALRSRQVFQAAEDARNAGAADVLLAPVSYQPMPRAGGSTAHARPDLSPTDVPRWTSPPR</sequence>
<name>A0A117RGC7_9ACTN</name>
<dbReference type="AlphaFoldDB" id="A0A117RGC7"/>
<organism evidence="2 3">
    <name type="scientific">Streptomyces griseoruber</name>
    <dbReference type="NCBI Taxonomy" id="1943"/>
    <lineage>
        <taxon>Bacteria</taxon>
        <taxon>Bacillati</taxon>
        <taxon>Actinomycetota</taxon>
        <taxon>Actinomycetes</taxon>
        <taxon>Kitasatosporales</taxon>
        <taxon>Streptomycetaceae</taxon>
        <taxon>Streptomyces</taxon>
    </lineage>
</organism>
<dbReference type="EMBL" id="LMWW01000001">
    <property type="protein sequence ID" value="KUN89266.1"/>
    <property type="molecule type" value="Genomic_DNA"/>
</dbReference>
<dbReference type="Proteomes" id="UP000052982">
    <property type="component" value="Unassembled WGS sequence"/>
</dbReference>
<keyword evidence="3" id="KW-1185">Reference proteome</keyword>
<evidence type="ECO:0000256" key="1">
    <source>
        <dbReference type="SAM" id="MobiDB-lite"/>
    </source>
</evidence>
<protein>
    <submittedName>
        <fullName evidence="2">Uncharacterized protein</fullName>
    </submittedName>
</protein>
<dbReference type="SUPFAM" id="SSF51569">
    <property type="entry name" value="Aldolase"/>
    <property type="match status" value="1"/>
</dbReference>